<dbReference type="HOGENOM" id="CLU_2331889_0_0_5"/>
<proteinExistence type="predicted"/>
<reference evidence="2 3" key="1">
    <citation type="submission" date="2010-04" db="EMBL/GenBank/DDBJ databases">
        <authorList>
            <person name="Qin X."/>
            <person name="Bachman B."/>
            <person name="Battles P."/>
            <person name="Bell A."/>
            <person name="Bess C."/>
            <person name="Bickham C."/>
            <person name="Chaboub L."/>
            <person name="Chen D."/>
            <person name="Coyle M."/>
            <person name="Deiros D.R."/>
            <person name="Dinh H."/>
            <person name="Forbes L."/>
            <person name="Fowler G."/>
            <person name="Francisco L."/>
            <person name="Fu Q."/>
            <person name="Gubbala S."/>
            <person name="Hale W."/>
            <person name="Han Y."/>
            <person name="Hemphill L."/>
            <person name="Highlander S.K."/>
            <person name="Hirani K."/>
            <person name="Hogues M."/>
            <person name="Jackson L."/>
            <person name="Jakkamsetti A."/>
            <person name="Javaid M."/>
            <person name="Jiang H."/>
            <person name="Korchina V."/>
            <person name="Kovar C."/>
            <person name="Lara F."/>
            <person name="Lee S."/>
            <person name="Mata R."/>
            <person name="Mathew T."/>
            <person name="Moen C."/>
            <person name="Morales K."/>
            <person name="Munidasa M."/>
            <person name="Nazareth L."/>
            <person name="Ngo R."/>
            <person name="Nguyen L."/>
            <person name="Okwuonu G."/>
            <person name="Ongeri F."/>
            <person name="Patil S."/>
            <person name="Petrosino J."/>
            <person name="Pham C."/>
            <person name="Pham P."/>
            <person name="Pu L.-L."/>
            <person name="Puazo M."/>
            <person name="Raj R."/>
            <person name="Reid J."/>
            <person name="Rouhana J."/>
            <person name="Saada N."/>
            <person name="Shang Y."/>
            <person name="Simmons D."/>
            <person name="Thornton R."/>
            <person name="Warren J."/>
            <person name="Weissenberger G."/>
            <person name="Zhang J."/>
            <person name="Zhang L."/>
            <person name="Zhou C."/>
            <person name="Zhu D."/>
            <person name="Muzny D."/>
            <person name="Worley K."/>
            <person name="Gibbs R."/>
        </authorList>
    </citation>
    <scope>NUCLEOTIDE SEQUENCE [LARGE SCALE GENOMIC DNA]</scope>
    <source>
        <strain evidence="2 3">ATCC 49957</strain>
    </source>
</reference>
<evidence type="ECO:0000313" key="2">
    <source>
        <dbReference type="EMBL" id="EFH10527.1"/>
    </source>
</evidence>
<dbReference type="OrthoDB" id="7284514at2"/>
<evidence type="ECO:0000256" key="1">
    <source>
        <dbReference type="SAM" id="MobiDB-lite"/>
    </source>
</evidence>
<keyword evidence="3" id="KW-1185">Reference proteome</keyword>
<gene>
    <name evidence="2" type="ORF">HMPREF0731_3231</name>
</gene>
<evidence type="ECO:0008006" key="4">
    <source>
        <dbReference type="Google" id="ProtNLM"/>
    </source>
</evidence>
<dbReference type="EMBL" id="ADVL01000657">
    <property type="protein sequence ID" value="EFH10527.1"/>
    <property type="molecule type" value="Genomic_DNA"/>
</dbReference>
<sequence>MNHPNPRQAPLATASFVPSTTADTSRRNAIRANRAEARTLATDPLLTAQEAAAEAGVALSTWWKHVKSGRFPAPTYPLPRCPRWRRSEVQAAALQEAV</sequence>
<accession>D5RQ69</accession>
<dbReference type="Proteomes" id="UP000005324">
    <property type="component" value="Unassembled WGS sequence"/>
</dbReference>
<name>D5RQ69_9PROT</name>
<comment type="caution">
    <text evidence="2">The sequence shown here is derived from an EMBL/GenBank/DDBJ whole genome shotgun (WGS) entry which is preliminary data.</text>
</comment>
<dbReference type="AlphaFoldDB" id="D5RQ69"/>
<evidence type="ECO:0000313" key="3">
    <source>
        <dbReference type="Proteomes" id="UP000005324"/>
    </source>
</evidence>
<organism evidence="2 3">
    <name type="scientific">Pseudoroseomonas cervicalis ATCC 49957</name>
    <dbReference type="NCBI Taxonomy" id="525371"/>
    <lineage>
        <taxon>Bacteria</taxon>
        <taxon>Pseudomonadati</taxon>
        <taxon>Pseudomonadota</taxon>
        <taxon>Alphaproteobacteria</taxon>
        <taxon>Acetobacterales</taxon>
        <taxon>Roseomonadaceae</taxon>
        <taxon>Roseomonas</taxon>
    </lineage>
</organism>
<dbReference type="RefSeq" id="WP_007002261.1">
    <property type="nucleotide sequence ID" value="NZ_GG770777.1"/>
</dbReference>
<protein>
    <recommendedName>
        <fullName evidence="4">Transcriptional regulator, AlpA family</fullName>
    </recommendedName>
</protein>
<feature type="region of interest" description="Disordered" evidence="1">
    <location>
        <begin position="1"/>
        <end position="28"/>
    </location>
</feature>